<dbReference type="EMBL" id="QXCT01000002">
    <property type="protein sequence ID" value="MDW9257278.1"/>
    <property type="molecule type" value="Genomic_DNA"/>
</dbReference>
<dbReference type="Proteomes" id="UP001272137">
    <property type="component" value="Unassembled WGS sequence"/>
</dbReference>
<comment type="caution">
    <text evidence="1">The sequence shown here is derived from an EMBL/GenBank/DDBJ whole genome shotgun (WGS) entry which is preliminary data.</text>
</comment>
<organism evidence="1 2">
    <name type="scientific">Burkholderia thailandensis</name>
    <dbReference type="NCBI Taxonomy" id="57975"/>
    <lineage>
        <taxon>Bacteria</taxon>
        <taxon>Pseudomonadati</taxon>
        <taxon>Pseudomonadota</taxon>
        <taxon>Betaproteobacteria</taxon>
        <taxon>Burkholderiales</taxon>
        <taxon>Burkholderiaceae</taxon>
        <taxon>Burkholderia</taxon>
        <taxon>pseudomallei group</taxon>
    </lineage>
</organism>
<name>A0AAW9D6A0_BURTH</name>
<reference evidence="1" key="1">
    <citation type="submission" date="2018-08" db="EMBL/GenBank/DDBJ databases">
        <title>Identification of Burkholderia cepacia strains that express a Burkholderia pseudomallei-like capsular polysaccharide.</title>
        <authorList>
            <person name="Burtnick M.N."/>
            <person name="Vongsouvath M."/>
            <person name="Newton P."/>
            <person name="Wuthiekanun V."/>
            <person name="Limmathurotsakul D."/>
            <person name="Brett P.J."/>
            <person name="Chantratita N."/>
            <person name="Dance D.A."/>
        </authorList>
    </citation>
    <scope>NUCLEOTIDE SEQUENCE</scope>
    <source>
        <strain evidence="1">SBXCC001</strain>
    </source>
</reference>
<proteinExistence type="predicted"/>
<sequence>MREMTGPADRGSGFAAMKHSGIKMGAIGVAETSDYKLDRIRFRHPQGPALPLVGPFGR</sequence>
<accession>A0AAW9D6A0</accession>
<protein>
    <submittedName>
        <fullName evidence="1">Uncharacterized protein</fullName>
    </submittedName>
</protein>
<evidence type="ECO:0000313" key="2">
    <source>
        <dbReference type="Proteomes" id="UP001272137"/>
    </source>
</evidence>
<gene>
    <name evidence="1" type="ORF">C7S16_1813</name>
</gene>
<dbReference type="AlphaFoldDB" id="A0AAW9D6A0"/>
<evidence type="ECO:0000313" key="1">
    <source>
        <dbReference type="EMBL" id="MDW9257278.1"/>
    </source>
</evidence>